<feature type="transmembrane region" description="Helical" evidence="1">
    <location>
        <begin position="162"/>
        <end position="183"/>
    </location>
</feature>
<feature type="transmembrane region" description="Helical" evidence="1">
    <location>
        <begin position="203"/>
        <end position="221"/>
    </location>
</feature>
<evidence type="ECO:0000256" key="1">
    <source>
        <dbReference type="SAM" id="Phobius"/>
    </source>
</evidence>
<keyword evidence="4" id="KW-1185">Reference proteome</keyword>
<accession>A0A9P3PPR6</accession>
<evidence type="ECO:0000313" key="3">
    <source>
        <dbReference type="EMBL" id="GLB39333.1"/>
    </source>
</evidence>
<dbReference type="PANTHER" id="PTHR40465">
    <property type="entry name" value="CHROMOSOME 1, WHOLE GENOME SHOTGUN SEQUENCE"/>
    <property type="match status" value="1"/>
</dbReference>
<dbReference type="Pfam" id="PF20152">
    <property type="entry name" value="DUF6534"/>
    <property type="match status" value="1"/>
</dbReference>
<feature type="transmembrane region" description="Helical" evidence="1">
    <location>
        <begin position="233"/>
        <end position="257"/>
    </location>
</feature>
<keyword evidence="1" id="KW-1133">Transmembrane helix</keyword>
<sequence length="423" mass="46485">MKRTCLQSPGRALKVPHAGGKIIGDRIVHSSVASSKAYWENGLSALSPSVSGVFWSFRRGIAADDPRSLASLPCGLCSGSVLVEGPIMYTRAALPRQCGGGRFDFKIAFVPPVFPNVMGEYDATLGFLLLGAFLNTGLYGVVSVQYVWYWTTEFNDPFRVKALVGSLFSLDTVNSASLVYMAWVYGVENYNNPQALRSPIWPLPFTLLIAVVIAFLVQMFLTYRVFRLTERKLASIVISLFAVMTLVAGLICSATAWKINSYDDAVNARTTVAIWLSLQMGVDVLISSVLVWVLSRSRTQFHRSNTIIDRLIRGSLQSGFLAGLFAMASLALFLSNPTAQYYALVAFSSPRVYSITLMDTLLVRHDLRAIIRGSMGSKQIDTTGIWELDNLGNFTHSSNRSDELQFSGVATKDQQSESRSEAC</sequence>
<keyword evidence="1" id="KW-0812">Transmembrane</keyword>
<evidence type="ECO:0000313" key="4">
    <source>
        <dbReference type="Proteomes" id="UP001063166"/>
    </source>
</evidence>
<dbReference type="Proteomes" id="UP001063166">
    <property type="component" value="Unassembled WGS sequence"/>
</dbReference>
<evidence type="ECO:0000259" key="2">
    <source>
        <dbReference type="Pfam" id="PF20152"/>
    </source>
</evidence>
<organism evidence="3 4">
    <name type="scientific">Lyophyllum shimeji</name>
    <name type="common">Hon-shimeji</name>
    <name type="synonym">Tricholoma shimeji</name>
    <dbReference type="NCBI Taxonomy" id="47721"/>
    <lineage>
        <taxon>Eukaryota</taxon>
        <taxon>Fungi</taxon>
        <taxon>Dikarya</taxon>
        <taxon>Basidiomycota</taxon>
        <taxon>Agaricomycotina</taxon>
        <taxon>Agaricomycetes</taxon>
        <taxon>Agaricomycetidae</taxon>
        <taxon>Agaricales</taxon>
        <taxon>Tricholomatineae</taxon>
        <taxon>Lyophyllaceae</taxon>
        <taxon>Lyophyllum</taxon>
    </lineage>
</organism>
<protein>
    <submittedName>
        <fullName evidence="3">Expressed protein</fullName>
    </submittedName>
</protein>
<keyword evidence="1" id="KW-0472">Membrane</keyword>
<reference evidence="3" key="1">
    <citation type="submission" date="2022-07" db="EMBL/GenBank/DDBJ databases">
        <title>The genome of Lyophyllum shimeji provides insight into the initial evolution of ectomycorrhizal fungal genome.</title>
        <authorList>
            <person name="Kobayashi Y."/>
            <person name="Shibata T."/>
            <person name="Hirakawa H."/>
            <person name="Shigenobu S."/>
            <person name="Nishiyama T."/>
            <person name="Yamada A."/>
            <person name="Hasebe M."/>
            <person name="Kawaguchi M."/>
        </authorList>
    </citation>
    <scope>NUCLEOTIDE SEQUENCE</scope>
    <source>
        <strain evidence="3">AT787</strain>
    </source>
</reference>
<comment type="caution">
    <text evidence="3">The sequence shown here is derived from an EMBL/GenBank/DDBJ whole genome shotgun (WGS) entry which is preliminary data.</text>
</comment>
<feature type="transmembrane region" description="Helical" evidence="1">
    <location>
        <begin position="315"/>
        <end position="335"/>
    </location>
</feature>
<proteinExistence type="predicted"/>
<feature type="domain" description="DUF6534" evidence="2">
    <location>
        <begin position="281"/>
        <end position="365"/>
    </location>
</feature>
<dbReference type="AlphaFoldDB" id="A0A9P3PPR6"/>
<name>A0A9P3PPR6_LYOSH</name>
<dbReference type="OrthoDB" id="2562493at2759"/>
<dbReference type="InterPro" id="IPR045339">
    <property type="entry name" value="DUF6534"/>
</dbReference>
<dbReference type="EMBL" id="BRPK01000006">
    <property type="protein sequence ID" value="GLB39333.1"/>
    <property type="molecule type" value="Genomic_DNA"/>
</dbReference>
<gene>
    <name evidence="3" type="ORF">LshimejAT787_0604950</name>
</gene>
<feature type="transmembrane region" description="Helical" evidence="1">
    <location>
        <begin position="272"/>
        <end position="294"/>
    </location>
</feature>
<feature type="transmembrane region" description="Helical" evidence="1">
    <location>
        <begin position="125"/>
        <end position="150"/>
    </location>
</feature>
<dbReference type="PANTHER" id="PTHR40465:SF1">
    <property type="entry name" value="DUF6534 DOMAIN-CONTAINING PROTEIN"/>
    <property type="match status" value="1"/>
</dbReference>